<dbReference type="InterPro" id="IPR026325">
    <property type="entry name" value="DUF932"/>
</dbReference>
<gene>
    <name evidence="1" type="ORF">H8E41_11020</name>
</gene>
<comment type="caution">
    <text evidence="1">The sequence shown here is derived from an EMBL/GenBank/DDBJ whole genome shotgun (WGS) entry which is preliminary data.</text>
</comment>
<evidence type="ECO:0000313" key="2">
    <source>
        <dbReference type="Proteomes" id="UP000614424"/>
    </source>
</evidence>
<proteinExistence type="predicted"/>
<dbReference type="AlphaFoldDB" id="A0A8J6TG65"/>
<sequence length="267" mass="30458">MLQDIEKLLSPKRKQASSFPGDDDFMFRGGYSINTQLGLRFTMKKQVGVVKGRGGEGKDETELGFQFKNSMVGDSSVNINFFLHRKVCANGMVAPAGTAVNRIFHSGKQESFTSRLERAFGEITRQIGRAREMIEQLGALEFNPELLARTNRSDMIFDIIKGSKRKIIDGFNIPNIPREGNRKENKIFREKEIIGCIPEKYAGEYSRQVFESIYRDNASMFDFINIFTEYAKKLEPTERVEAEEKAGVLADWIAKNKRKFNKTIPCQ</sequence>
<organism evidence="1 2">
    <name type="scientific">Candidatus Desulfobia pelagia</name>
    <dbReference type="NCBI Taxonomy" id="2841692"/>
    <lineage>
        <taxon>Bacteria</taxon>
        <taxon>Pseudomonadati</taxon>
        <taxon>Thermodesulfobacteriota</taxon>
        <taxon>Desulfobulbia</taxon>
        <taxon>Desulfobulbales</taxon>
        <taxon>Desulfobulbaceae</taxon>
        <taxon>Candidatus Desulfobia</taxon>
    </lineage>
</organism>
<protein>
    <submittedName>
        <fullName evidence="1">DUF932 domain-containing protein</fullName>
    </submittedName>
</protein>
<reference evidence="1 2" key="1">
    <citation type="submission" date="2020-08" db="EMBL/GenBank/DDBJ databases">
        <title>Bridging the membrane lipid divide: bacteria of the FCB group superphylum have the potential to synthesize archaeal ether lipids.</title>
        <authorList>
            <person name="Villanueva L."/>
            <person name="Von Meijenfeldt F.A.B."/>
            <person name="Westbye A.B."/>
            <person name="Yadav S."/>
            <person name="Hopmans E.C."/>
            <person name="Dutilh B.E."/>
            <person name="Sinninghe Damste J.S."/>
        </authorList>
    </citation>
    <scope>NUCLEOTIDE SEQUENCE [LARGE SCALE GENOMIC DNA]</scope>
    <source>
        <strain evidence="1">NIOZ-UU47</strain>
    </source>
</reference>
<dbReference type="EMBL" id="JACNJZ010000158">
    <property type="protein sequence ID" value="MBC8318427.1"/>
    <property type="molecule type" value="Genomic_DNA"/>
</dbReference>
<evidence type="ECO:0000313" key="1">
    <source>
        <dbReference type="EMBL" id="MBC8318427.1"/>
    </source>
</evidence>
<dbReference type="Proteomes" id="UP000614424">
    <property type="component" value="Unassembled WGS sequence"/>
</dbReference>
<accession>A0A8J6TG65</accession>
<dbReference type="Pfam" id="PF06067">
    <property type="entry name" value="DUF932"/>
    <property type="match status" value="1"/>
</dbReference>
<name>A0A8J6TG65_9BACT</name>